<name>A0A645AX64_9ZZZZ</name>
<evidence type="ECO:0000256" key="5">
    <source>
        <dbReference type="ARBA" id="ARBA00023136"/>
    </source>
</evidence>
<dbReference type="PANTHER" id="PTHR32196">
    <property type="entry name" value="ABC TRANSPORTER PERMEASE PROTEIN YPHD-RELATED-RELATED"/>
    <property type="match status" value="1"/>
</dbReference>
<dbReference type="CDD" id="cd06579">
    <property type="entry name" value="TM_PBP1_transp_AraH_like"/>
    <property type="match status" value="1"/>
</dbReference>
<evidence type="ECO:0000256" key="3">
    <source>
        <dbReference type="ARBA" id="ARBA00022692"/>
    </source>
</evidence>
<feature type="transmembrane region" description="Helical" evidence="6">
    <location>
        <begin position="218"/>
        <end position="237"/>
    </location>
</feature>
<keyword evidence="4 6" id="KW-1133">Transmembrane helix</keyword>
<feature type="transmembrane region" description="Helical" evidence="6">
    <location>
        <begin position="136"/>
        <end position="157"/>
    </location>
</feature>
<dbReference type="GO" id="GO:0005886">
    <property type="term" value="C:plasma membrane"/>
    <property type="evidence" value="ECO:0007669"/>
    <property type="project" value="UniProtKB-SubCell"/>
</dbReference>
<feature type="transmembrane region" description="Helical" evidence="6">
    <location>
        <begin position="47"/>
        <end position="65"/>
    </location>
</feature>
<dbReference type="GO" id="GO:0022857">
    <property type="term" value="F:transmembrane transporter activity"/>
    <property type="evidence" value="ECO:0007669"/>
    <property type="project" value="InterPro"/>
</dbReference>
<keyword evidence="2" id="KW-1003">Cell membrane</keyword>
<evidence type="ECO:0000256" key="1">
    <source>
        <dbReference type="ARBA" id="ARBA00004651"/>
    </source>
</evidence>
<feature type="transmembrane region" description="Helical" evidence="6">
    <location>
        <begin position="169"/>
        <end position="185"/>
    </location>
</feature>
<reference evidence="7" key="1">
    <citation type="submission" date="2019-08" db="EMBL/GenBank/DDBJ databases">
        <authorList>
            <person name="Kucharzyk K."/>
            <person name="Murdoch R.W."/>
            <person name="Higgins S."/>
            <person name="Loffler F."/>
        </authorList>
    </citation>
    <scope>NUCLEOTIDE SEQUENCE</scope>
</reference>
<evidence type="ECO:0000256" key="2">
    <source>
        <dbReference type="ARBA" id="ARBA00022475"/>
    </source>
</evidence>
<accession>A0A645AX64</accession>
<dbReference type="AlphaFoldDB" id="A0A645AX64"/>
<dbReference type="EMBL" id="VSSQ01016420">
    <property type="protein sequence ID" value="MPM57737.1"/>
    <property type="molecule type" value="Genomic_DNA"/>
</dbReference>
<comment type="subcellular location">
    <subcellularLocation>
        <location evidence="1">Cell membrane</location>
        <topology evidence="1">Multi-pass membrane protein</topology>
    </subcellularLocation>
</comment>
<evidence type="ECO:0000256" key="4">
    <source>
        <dbReference type="ARBA" id="ARBA00022989"/>
    </source>
</evidence>
<dbReference type="Pfam" id="PF02653">
    <property type="entry name" value="BPD_transp_2"/>
    <property type="match status" value="1"/>
</dbReference>
<feature type="transmembrane region" description="Helical" evidence="6">
    <location>
        <begin position="192"/>
        <end position="212"/>
    </location>
</feature>
<proteinExistence type="predicted"/>
<keyword evidence="5 6" id="KW-0472">Membrane</keyword>
<comment type="caution">
    <text evidence="7">The sequence shown here is derived from an EMBL/GenBank/DDBJ whole genome shotgun (WGS) entry which is preliminary data.</text>
</comment>
<keyword evidence="3 6" id="KW-0812">Transmembrane</keyword>
<dbReference type="InterPro" id="IPR001851">
    <property type="entry name" value="ABC_transp_permease"/>
</dbReference>
<protein>
    <submittedName>
        <fullName evidence="7">Ribose import permease protein RbsC</fullName>
    </submittedName>
</protein>
<feature type="transmembrane region" description="Helical" evidence="6">
    <location>
        <begin position="12"/>
        <end position="35"/>
    </location>
</feature>
<gene>
    <name evidence="7" type="primary">rbsC_42</name>
    <name evidence="7" type="ORF">SDC9_104560</name>
</gene>
<evidence type="ECO:0000313" key="7">
    <source>
        <dbReference type="EMBL" id="MPM57737.1"/>
    </source>
</evidence>
<organism evidence="7">
    <name type="scientific">bioreactor metagenome</name>
    <dbReference type="NCBI Taxonomy" id="1076179"/>
    <lineage>
        <taxon>unclassified sequences</taxon>
        <taxon>metagenomes</taxon>
        <taxon>ecological metagenomes</taxon>
    </lineage>
</organism>
<feature type="transmembrane region" description="Helical" evidence="6">
    <location>
        <begin position="77"/>
        <end position="106"/>
    </location>
</feature>
<sequence length="251" mass="26160">MSLASIVTTLLLSYGINIVFALLGGLLAGAIIGLLNGYLVGVLNLNHFVATFATMSIAKGLALVACNGDIISSDSDVLLFIGTGKIFGLFFIVWFSAILLIIMFFLSTKTKFGYKIYSIGGSEQVARLSGIKTANVYLVTYVIAGVLAAVGGIFMAGKANSGNATIGDGYEFSVIATVLIGGTPFEGGKGGLLGTLIGAMFLAILKNGLSMLGFTPAWQYALIGLAILIAIVGDVSINERRKAEEKRRVGL</sequence>
<evidence type="ECO:0000256" key="6">
    <source>
        <dbReference type="SAM" id="Phobius"/>
    </source>
</evidence>